<gene>
    <name evidence="4" type="ORF">VY86_00745</name>
</gene>
<feature type="compositionally biased region" description="Polar residues" evidence="1">
    <location>
        <begin position="207"/>
        <end position="221"/>
    </location>
</feature>
<dbReference type="Pfam" id="PF13464">
    <property type="entry name" value="RodZ_C"/>
    <property type="match status" value="1"/>
</dbReference>
<protein>
    <submittedName>
        <fullName evidence="4">Cytoskeletal protein RodZ</fullName>
    </submittedName>
</protein>
<dbReference type="Proteomes" id="UP000034866">
    <property type="component" value="Chromosome"/>
</dbReference>
<dbReference type="OrthoDB" id="9790252at2"/>
<dbReference type="RefSeq" id="WP_046973570.1">
    <property type="nucleotide sequence ID" value="NZ_CP011104.1"/>
</dbReference>
<dbReference type="Pfam" id="PF13413">
    <property type="entry name" value="HTH_25"/>
    <property type="match status" value="1"/>
</dbReference>
<dbReference type="EMBL" id="CP011104">
    <property type="protein sequence ID" value="AKH62103.1"/>
    <property type="molecule type" value="Genomic_DNA"/>
</dbReference>
<reference evidence="5" key="2">
    <citation type="submission" date="2015-03" db="EMBL/GenBank/DDBJ databases">
        <title>Genome sequence of Azospirillum thiophilum strain DSM 21654T.</title>
        <authorList>
            <person name="Kwak Y."/>
            <person name="Shin J.-H."/>
        </authorList>
    </citation>
    <scope>NUCLEOTIDE SEQUENCE [LARGE SCALE GENOMIC DNA]</scope>
    <source>
        <strain evidence="5">DSM 15199</strain>
    </source>
</reference>
<dbReference type="GO" id="GO:0003677">
    <property type="term" value="F:DNA binding"/>
    <property type="evidence" value="ECO:0007669"/>
    <property type="project" value="InterPro"/>
</dbReference>
<keyword evidence="2" id="KW-0812">Transmembrane</keyword>
<name>A0A0F7LJ49_9GAMM</name>
<dbReference type="STRING" id="230089.VY86_00745"/>
<dbReference type="InterPro" id="IPR001387">
    <property type="entry name" value="Cro/C1-type_HTH"/>
</dbReference>
<reference evidence="4 5" key="1">
    <citation type="journal article" date="2015" name="J. Biotechnol.">
        <title>Complete genome sequence of Photorhabdus temperata subsp. thracensis 39-8(T), an entomopathogenic bacterium for the improved commercial bioinsecticide.</title>
        <authorList>
            <person name="Kwak Y."/>
            <person name="Shin J.H."/>
        </authorList>
    </citation>
    <scope>NUCLEOTIDE SEQUENCE [LARGE SCALE GENOMIC DNA]</scope>
    <source>
        <strain evidence="4 5">DSM 15199</strain>
    </source>
</reference>
<evidence type="ECO:0000313" key="5">
    <source>
        <dbReference type="Proteomes" id="UP000034866"/>
    </source>
</evidence>
<evidence type="ECO:0000256" key="2">
    <source>
        <dbReference type="SAM" id="Phobius"/>
    </source>
</evidence>
<feature type="compositionally biased region" description="Low complexity" evidence="1">
    <location>
        <begin position="192"/>
        <end position="206"/>
    </location>
</feature>
<dbReference type="PANTHER" id="PTHR34475">
    <property type="match status" value="1"/>
</dbReference>
<dbReference type="CDD" id="cd00093">
    <property type="entry name" value="HTH_XRE"/>
    <property type="match status" value="1"/>
</dbReference>
<evidence type="ECO:0000256" key="1">
    <source>
        <dbReference type="SAM" id="MobiDB-lite"/>
    </source>
</evidence>
<dbReference type="SUPFAM" id="SSF47413">
    <property type="entry name" value="lambda repressor-like DNA-binding domains"/>
    <property type="match status" value="1"/>
</dbReference>
<dbReference type="Gene3D" id="1.10.260.40">
    <property type="entry name" value="lambda repressor-like DNA-binding domains"/>
    <property type="match status" value="1"/>
</dbReference>
<dbReference type="AlphaFoldDB" id="A0A0F7LJ49"/>
<keyword evidence="2" id="KW-1133">Transmembrane helix</keyword>
<dbReference type="KEGG" id="ptt:VY86_00745"/>
<accession>A0A0F7LJ49</accession>
<dbReference type="InterPro" id="IPR050400">
    <property type="entry name" value="Bact_Cytoskel_RodZ"/>
</dbReference>
<keyword evidence="2" id="KW-0472">Membrane</keyword>
<dbReference type="PROSITE" id="PS50943">
    <property type="entry name" value="HTH_CROC1"/>
    <property type="match status" value="1"/>
</dbReference>
<keyword evidence="5" id="KW-1185">Reference proteome</keyword>
<dbReference type="InterPro" id="IPR025194">
    <property type="entry name" value="RodZ-like_C"/>
</dbReference>
<dbReference type="InterPro" id="IPR010982">
    <property type="entry name" value="Lambda_DNA-bd_dom_sf"/>
</dbReference>
<feature type="region of interest" description="Disordered" evidence="1">
    <location>
        <begin position="162"/>
        <end position="221"/>
    </location>
</feature>
<dbReference type="SMART" id="SM00530">
    <property type="entry name" value="HTH_XRE"/>
    <property type="match status" value="1"/>
</dbReference>
<evidence type="ECO:0000313" key="4">
    <source>
        <dbReference type="EMBL" id="AKH62103.1"/>
    </source>
</evidence>
<sequence length="328" mass="35644">MNTETTPEQAHLTAGQLLRQAREQHGLTQQTVADRLCLKLSTIRDIEEDNIPANMVPTFLRGYVRSYAKLVQIPEAEILAILDKHTPAKTAKVSPMQSFSLGKKRKKRESWLMWITWLIILVVISLTGAWWWQNHTAQQKELISMADQSAVQIAQKKAKAAGLSTESDEQAIQLQASEQPPSAASTENSVKANNANTDNANNNSGNTSPPVASAQHQAVETPEIQPQTVPLPVNRGANQIPDVAADSNKLVMNFKASCWLQVIDADGKTLFSGTKKKGDSLNLSGSLPYKLTIGAPAAVDVQFRGKAVNLSGFVKAGHIARLKIPGTQ</sequence>
<feature type="domain" description="HTH cro/C1-type" evidence="3">
    <location>
        <begin position="18"/>
        <end position="47"/>
    </location>
</feature>
<dbReference type="PATRIC" id="fig|230089.6.peg.176"/>
<organism evidence="4 5">
    <name type="scientific">Photorhabdus thracensis</name>
    <dbReference type="NCBI Taxonomy" id="230089"/>
    <lineage>
        <taxon>Bacteria</taxon>
        <taxon>Pseudomonadati</taxon>
        <taxon>Pseudomonadota</taxon>
        <taxon>Gammaproteobacteria</taxon>
        <taxon>Enterobacterales</taxon>
        <taxon>Morganellaceae</taxon>
        <taxon>Photorhabdus</taxon>
    </lineage>
</organism>
<dbReference type="PANTHER" id="PTHR34475:SF1">
    <property type="entry name" value="CYTOSKELETON PROTEIN RODZ"/>
    <property type="match status" value="1"/>
</dbReference>
<proteinExistence type="predicted"/>
<evidence type="ECO:0000259" key="3">
    <source>
        <dbReference type="PROSITE" id="PS50943"/>
    </source>
</evidence>
<dbReference type="NCBIfam" id="NF008109">
    <property type="entry name" value="PRK10856.1"/>
    <property type="match status" value="1"/>
</dbReference>
<feature type="compositionally biased region" description="Polar residues" evidence="1">
    <location>
        <begin position="170"/>
        <end position="191"/>
    </location>
</feature>
<feature type="transmembrane region" description="Helical" evidence="2">
    <location>
        <begin position="111"/>
        <end position="132"/>
    </location>
</feature>